<organism evidence="2 3">
    <name type="scientific">Massilia aurea</name>
    <dbReference type="NCBI Taxonomy" id="373040"/>
    <lineage>
        <taxon>Bacteria</taxon>
        <taxon>Pseudomonadati</taxon>
        <taxon>Pseudomonadota</taxon>
        <taxon>Betaproteobacteria</taxon>
        <taxon>Burkholderiales</taxon>
        <taxon>Oxalobacteraceae</taxon>
        <taxon>Telluria group</taxon>
        <taxon>Massilia</taxon>
    </lineage>
</organism>
<proteinExistence type="predicted"/>
<protein>
    <submittedName>
        <fullName evidence="2">Uncharacterized protein</fullName>
    </submittedName>
</protein>
<evidence type="ECO:0000313" key="3">
    <source>
        <dbReference type="Proteomes" id="UP000540787"/>
    </source>
</evidence>
<dbReference type="Proteomes" id="UP000540787">
    <property type="component" value="Unassembled WGS sequence"/>
</dbReference>
<keyword evidence="1" id="KW-0812">Transmembrane</keyword>
<feature type="transmembrane region" description="Helical" evidence="1">
    <location>
        <begin position="12"/>
        <end position="30"/>
    </location>
</feature>
<name>A0A7W9U7Q8_9BURK</name>
<evidence type="ECO:0000313" key="2">
    <source>
        <dbReference type="EMBL" id="MBB6132224.1"/>
    </source>
</evidence>
<gene>
    <name evidence="2" type="ORF">HD842_000335</name>
</gene>
<accession>A0A7W9U7Q8</accession>
<keyword evidence="3" id="KW-1185">Reference proteome</keyword>
<evidence type="ECO:0000256" key="1">
    <source>
        <dbReference type="SAM" id="Phobius"/>
    </source>
</evidence>
<dbReference type="EMBL" id="JACHBX010000001">
    <property type="protein sequence ID" value="MBB6132224.1"/>
    <property type="molecule type" value="Genomic_DNA"/>
</dbReference>
<dbReference type="AlphaFoldDB" id="A0A7W9U7Q8"/>
<keyword evidence="1" id="KW-1133">Transmembrane helix</keyword>
<reference evidence="2 3" key="1">
    <citation type="submission" date="2020-08" db="EMBL/GenBank/DDBJ databases">
        <title>The Agave Microbiome: Exploring the role of microbial communities in plant adaptations to desert environments.</title>
        <authorList>
            <person name="Partida-Martinez L.P."/>
        </authorList>
    </citation>
    <scope>NUCLEOTIDE SEQUENCE [LARGE SCALE GENOMIC DNA]</scope>
    <source>
        <strain evidence="2 3">AT3.2</strain>
    </source>
</reference>
<sequence>MRARDRLKRSMVRWYGVGLLCCAIAVSALVELPLVPY</sequence>
<comment type="caution">
    <text evidence="2">The sequence shown here is derived from an EMBL/GenBank/DDBJ whole genome shotgun (WGS) entry which is preliminary data.</text>
</comment>
<keyword evidence="1" id="KW-0472">Membrane</keyword>